<sequence length="285" mass="32118">MTIIPVISINLLDEVSCERCKKGLKILQLAGTSDARQLAIELMKEHFQVITTVVTENAKKELKKAGLEVIVGRLTDSDFFELIKRNQIDVVVDGSHPFAEEASKNAMKAAKLAKIPYVRFERPSQKFRDKLIIEVDSYEAAADVAAKKRGNIMLTTGSKTLEIFTRKLLHLPNTRVIARMLPRKDNMEKCEHLQIPQKDIIAIQGPFSKELNIALFRQYNITLMITKESGRAGSVDEKIEAAKELGIETIIIKRPNIHYGTSFSNIDEVITYLKGEDFNGHGFSY</sequence>
<dbReference type="PANTHER" id="PTHR36925">
    <property type="entry name" value="COBALT-PRECORRIN-6A REDUCTASE"/>
    <property type="match status" value="1"/>
</dbReference>
<dbReference type="Gene3D" id="3.40.50.720">
    <property type="entry name" value="NAD(P)-binding Rossmann-like Domain"/>
    <property type="match status" value="1"/>
</dbReference>
<name>A0A8J8KAD5_9BACI</name>
<dbReference type="EMBL" id="JABTTE010000002">
    <property type="protein sequence ID" value="NSL50679.1"/>
    <property type="molecule type" value="Genomic_DNA"/>
</dbReference>
<dbReference type="PANTHER" id="PTHR36925:SF1">
    <property type="entry name" value="COBALT-PRECORRIN-6A REDUCTASE"/>
    <property type="match status" value="1"/>
</dbReference>
<dbReference type="AlphaFoldDB" id="A0A8J8KAD5"/>
<dbReference type="UniPathway" id="UPA00148"/>
<proteinExistence type="predicted"/>
<evidence type="ECO:0000256" key="1">
    <source>
        <dbReference type="ARBA" id="ARBA00004953"/>
    </source>
</evidence>
<dbReference type="InterPro" id="IPR003723">
    <property type="entry name" value="Precorrin-6x_reduct"/>
</dbReference>
<keyword evidence="2" id="KW-0169">Cobalamin biosynthesis</keyword>
<dbReference type="Proteomes" id="UP000625804">
    <property type="component" value="Unassembled WGS sequence"/>
</dbReference>
<keyword evidence="3 4" id="KW-0560">Oxidoreductase</keyword>
<organism evidence="4 5">
    <name type="scientific">Calidifontibacillus erzurumensis</name>
    <dbReference type="NCBI Taxonomy" id="2741433"/>
    <lineage>
        <taxon>Bacteria</taxon>
        <taxon>Bacillati</taxon>
        <taxon>Bacillota</taxon>
        <taxon>Bacilli</taxon>
        <taxon>Bacillales</taxon>
        <taxon>Bacillaceae</taxon>
        <taxon>Calidifontibacillus/Schinkia group</taxon>
        <taxon>Calidifontibacillus</taxon>
    </lineage>
</organism>
<reference evidence="4" key="1">
    <citation type="submission" date="2020-06" db="EMBL/GenBank/DDBJ databases">
        <title>A novel thermopfilic bacterium from Erzurum, Turkey.</title>
        <authorList>
            <person name="Adiguzel A."/>
            <person name="Ay H."/>
            <person name="Baltaci M.O."/>
        </authorList>
    </citation>
    <scope>NUCLEOTIDE SEQUENCE</scope>
    <source>
        <strain evidence="4">P2</strain>
    </source>
</reference>
<gene>
    <name evidence="4" type="primary">cobK</name>
    <name evidence="4" type="ORF">HR057_02745</name>
</gene>
<dbReference type="NCBIfam" id="TIGR00715">
    <property type="entry name" value="precor6x_red"/>
    <property type="match status" value="1"/>
</dbReference>
<accession>A0A8J8KAD5</accession>
<protein>
    <submittedName>
        <fullName evidence="4">Precorrin-6A reductase</fullName>
        <ecNumber evidence="4">1.3.1.54</ecNumber>
    </submittedName>
</protein>
<comment type="caution">
    <text evidence="4">The sequence shown here is derived from an EMBL/GenBank/DDBJ whole genome shotgun (WGS) entry which is preliminary data.</text>
</comment>
<keyword evidence="5" id="KW-1185">Reference proteome</keyword>
<dbReference type="EC" id="1.3.1.54" evidence="4"/>
<evidence type="ECO:0000313" key="4">
    <source>
        <dbReference type="EMBL" id="NSL50679.1"/>
    </source>
</evidence>
<evidence type="ECO:0000313" key="5">
    <source>
        <dbReference type="Proteomes" id="UP000625804"/>
    </source>
</evidence>
<evidence type="ECO:0000256" key="3">
    <source>
        <dbReference type="ARBA" id="ARBA00023002"/>
    </source>
</evidence>
<comment type="pathway">
    <text evidence="1">Cofactor biosynthesis; adenosylcobalamin biosynthesis.</text>
</comment>
<dbReference type="Pfam" id="PF02571">
    <property type="entry name" value="CbiJ"/>
    <property type="match status" value="1"/>
</dbReference>
<dbReference type="GO" id="GO:0016994">
    <property type="term" value="F:precorrin-6A reductase activity"/>
    <property type="evidence" value="ECO:0007669"/>
    <property type="project" value="UniProtKB-EC"/>
</dbReference>
<dbReference type="GO" id="GO:0009236">
    <property type="term" value="P:cobalamin biosynthetic process"/>
    <property type="evidence" value="ECO:0007669"/>
    <property type="project" value="UniProtKB-UniPathway"/>
</dbReference>
<dbReference type="PROSITE" id="PS51014">
    <property type="entry name" value="COBK_CBIJ"/>
    <property type="match status" value="1"/>
</dbReference>
<evidence type="ECO:0000256" key="2">
    <source>
        <dbReference type="ARBA" id="ARBA00022573"/>
    </source>
</evidence>